<gene>
    <name evidence="2" type="ORF">PHLGIDRAFT_71032</name>
</gene>
<dbReference type="Pfam" id="PF21294">
    <property type="entry name" value="Polysacc_lyase_14"/>
    <property type="match status" value="1"/>
</dbReference>
<evidence type="ECO:0000259" key="1">
    <source>
        <dbReference type="Pfam" id="PF21294"/>
    </source>
</evidence>
<dbReference type="STRING" id="745531.A0A0C3SAZ5"/>
<name>A0A0C3SAZ5_PHLG1</name>
<proteinExistence type="predicted"/>
<dbReference type="Proteomes" id="UP000053257">
    <property type="component" value="Unassembled WGS sequence"/>
</dbReference>
<accession>A0A0C3SAZ5</accession>
<reference evidence="2 3" key="1">
    <citation type="journal article" date="2014" name="PLoS Genet.">
        <title>Analysis of the Phlebiopsis gigantea genome, transcriptome and secretome provides insight into its pioneer colonization strategies of wood.</title>
        <authorList>
            <person name="Hori C."/>
            <person name="Ishida T."/>
            <person name="Igarashi K."/>
            <person name="Samejima M."/>
            <person name="Suzuki H."/>
            <person name="Master E."/>
            <person name="Ferreira P."/>
            <person name="Ruiz-Duenas F.J."/>
            <person name="Held B."/>
            <person name="Canessa P."/>
            <person name="Larrondo L.F."/>
            <person name="Schmoll M."/>
            <person name="Druzhinina I.S."/>
            <person name="Kubicek C.P."/>
            <person name="Gaskell J.A."/>
            <person name="Kersten P."/>
            <person name="St John F."/>
            <person name="Glasner J."/>
            <person name="Sabat G."/>
            <person name="Splinter BonDurant S."/>
            <person name="Syed K."/>
            <person name="Yadav J."/>
            <person name="Mgbeahuruike A.C."/>
            <person name="Kovalchuk A."/>
            <person name="Asiegbu F.O."/>
            <person name="Lackner G."/>
            <person name="Hoffmeister D."/>
            <person name="Rencoret J."/>
            <person name="Gutierrez A."/>
            <person name="Sun H."/>
            <person name="Lindquist E."/>
            <person name="Barry K."/>
            <person name="Riley R."/>
            <person name="Grigoriev I.V."/>
            <person name="Henrissat B."/>
            <person name="Kues U."/>
            <person name="Berka R.M."/>
            <person name="Martinez A.T."/>
            <person name="Covert S.F."/>
            <person name="Blanchette R.A."/>
            <person name="Cullen D."/>
        </authorList>
    </citation>
    <scope>NUCLEOTIDE SEQUENCE [LARGE SCALE GENOMIC DNA]</scope>
    <source>
        <strain evidence="2 3">11061_1 CR5-6</strain>
    </source>
</reference>
<feature type="domain" description="Polysaccharide lyase 14" evidence="1">
    <location>
        <begin position="38"/>
        <end position="241"/>
    </location>
</feature>
<evidence type="ECO:0000313" key="3">
    <source>
        <dbReference type="Proteomes" id="UP000053257"/>
    </source>
</evidence>
<organism evidence="2 3">
    <name type="scientific">Phlebiopsis gigantea (strain 11061_1 CR5-6)</name>
    <name type="common">White-rot fungus</name>
    <name type="synonym">Peniophora gigantea</name>
    <dbReference type="NCBI Taxonomy" id="745531"/>
    <lineage>
        <taxon>Eukaryota</taxon>
        <taxon>Fungi</taxon>
        <taxon>Dikarya</taxon>
        <taxon>Basidiomycota</taxon>
        <taxon>Agaricomycotina</taxon>
        <taxon>Agaricomycetes</taxon>
        <taxon>Polyporales</taxon>
        <taxon>Phanerochaetaceae</taxon>
        <taxon>Phlebiopsis</taxon>
    </lineage>
</organism>
<dbReference type="Gene3D" id="2.60.120.200">
    <property type="match status" value="1"/>
</dbReference>
<dbReference type="HOGENOM" id="CLU_049744_0_2_1"/>
<evidence type="ECO:0000313" key="2">
    <source>
        <dbReference type="EMBL" id="KIP07480.1"/>
    </source>
</evidence>
<keyword evidence="3" id="KW-1185">Reference proteome</keyword>
<dbReference type="EMBL" id="KN840496">
    <property type="protein sequence ID" value="KIP07480.1"/>
    <property type="molecule type" value="Genomic_DNA"/>
</dbReference>
<sequence>MQIVQGIPAAASATTAEALVVASSVPDAPPTTAPTWDNASSIMQLFYPAGSVNPTSDPQGGADFYATPLDLADAQNVSLAYSVFFPSDFDWVLAGKLPGIYGGHKTCSGGDDALSCFSTRLMWREGGAGELYLYAPKDKQTDALCSTSPMSVCDQAYGLSIGRGAFNFTPGAWTHVKQTVTLNTPGEQDGSFVLEVDGRETMRLADVYYRGALMLPYSSFFGGHEEQYATPRDQYTWFKDFAMAINA</sequence>
<dbReference type="PANTHER" id="PTHR40124:SF1">
    <property type="entry name" value="DISAGGREGATASE RELATED REPEAT PROTEIN"/>
    <property type="match status" value="1"/>
</dbReference>
<dbReference type="GO" id="GO:0016829">
    <property type="term" value="F:lyase activity"/>
    <property type="evidence" value="ECO:0007669"/>
    <property type="project" value="UniProtKB-KW"/>
</dbReference>
<protein>
    <submittedName>
        <fullName evidence="2">Polysaccharide lyase family 14 protein</fullName>
    </submittedName>
</protein>
<dbReference type="PANTHER" id="PTHR40124">
    <property type="match status" value="1"/>
</dbReference>
<dbReference type="AlphaFoldDB" id="A0A0C3SAZ5"/>
<keyword evidence="2" id="KW-0456">Lyase</keyword>
<dbReference type="OrthoDB" id="10069995at2759"/>
<dbReference type="InterPro" id="IPR048958">
    <property type="entry name" value="Polysacc_lyase_14"/>
</dbReference>